<dbReference type="EMBL" id="JBEFKJ010000020">
    <property type="protein sequence ID" value="KAL2040541.1"/>
    <property type="molecule type" value="Genomic_DNA"/>
</dbReference>
<evidence type="ECO:0000313" key="3">
    <source>
        <dbReference type="Proteomes" id="UP001590950"/>
    </source>
</evidence>
<sequence length="107" mass="11892">MMLNVWVCLVILPAAYGASAINTTFSSRPIVADLRFSAFPNAIFTCVNASQHPDWAGEVPTGCNEAMSLIADRTDSRRYTSYTFWSKRDYPDRRPQGWPLPQGAMSG</sequence>
<accession>A0ABR4A5A7</accession>
<evidence type="ECO:0000256" key="1">
    <source>
        <dbReference type="SAM" id="SignalP"/>
    </source>
</evidence>
<gene>
    <name evidence="2" type="ORF">N7G274_006520</name>
</gene>
<feature type="chain" id="PRO_5045795680" evidence="1">
    <location>
        <begin position="21"/>
        <end position="107"/>
    </location>
</feature>
<dbReference type="Proteomes" id="UP001590950">
    <property type="component" value="Unassembled WGS sequence"/>
</dbReference>
<feature type="signal peptide" evidence="1">
    <location>
        <begin position="1"/>
        <end position="20"/>
    </location>
</feature>
<reference evidence="2 3" key="1">
    <citation type="submission" date="2024-09" db="EMBL/GenBank/DDBJ databases">
        <title>Rethinking Asexuality: The Enigmatic Case of Functional Sexual Genes in Lepraria (Stereocaulaceae).</title>
        <authorList>
            <person name="Doellman M."/>
            <person name="Sun Y."/>
            <person name="Barcenas-Pena A."/>
            <person name="Lumbsch H.T."/>
            <person name="Grewe F."/>
        </authorList>
    </citation>
    <scope>NUCLEOTIDE SEQUENCE [LARGE SCALE GENOMIC DNA]</scope>
    <source>
        <strain evidence="2 3">Mercado 3170</strain>
    </source>
</reference>
<keyword evidence="1" id="KW-0732">Signal</keyword>
<evidence type="ECO:0000313" key="2">
    <source>
        <dbReference type="EMBL" id="KAL2040541.1"/>
    </source>
</evidence>
<comment type="caution">
    <text evidence="2">The sequence shown here is derived from an EMBL/GenBank/DDBJ whole genome shotgun (WGS) entry which is preliminary data.</text>
</comment>
<proteinExistence type="predicted"/>
<organism evidence="2 3">
    <name type="scientific">Stereocaulon virgatum</name>
    <dbReference type="NCBI Taxonomy" id="373712"/>
    <lineage>
        <taxon>Eukaryota</taxon>
        <taxon>Fungi</taxon>
        <taxon>Dikarya</taxon>
        <taxon>Ascomycota</taxon>
        <taxon>Pezizomycotina</taxon>
        <taxon>Lecanoromycetes</taxon>
        <taxon>OSLEUM clade</taxon>
        <taxon>Lecanoromycetidae</taxon>
        <taxon>Lecanorales</taxon>
        <taxon>Lecanorineae</taxon>
        <taxon>Stereocaulaceae</taxon>
        <taxon>Stereocaulon</taxon>
    </lineage>
</organism>
<name>A0ABR4A5A7_9LECA</name>
<keyword evidence="3" id="KW-1185">Reference proteome</keyword>
<protein>
    <submittedName>
        <fullName evidence="2">Uncharacterized protein</fullName>
    </submittedName>
</protein>